<comment type="caution">
    <text evidence="6">The sequence shown here is derived from an EMBL/GenBank/DDBJ whole genome shotgun (WGS) entry which is preliminary data.</text>
</comment>
<evidence type="ECO:0000256" key="3">
    <source>
        <dbReference type="ARBA" id="ARBA00022989"/>
    </source>
</evidence>
<keyword evidence="4 5" id="KW-0472">Membrane</keyword>
<evidence type="ECO:0000256" key="5">
    <source>
        <dbReference type="SAM" id="Phobius"/>
    </source>
</evidence>
<dbReference type="RefSeq" id="WP_192461962.1">
    <property type="nucleotide sequence ID" value="NZ_JACYFJ010000002.1"/>
</dbReference>
<reference evidence="7" key="1">
    <citation type="journal article" date="2019" name="Int. J. Syst. Evol. Microbiol.">
        <title>The Global Catalogue of Microorganisms (GCM) 10K type strain sequencing project: providing services to taxonomists for standard genome sequencing and annotation.</title>
        <authorList>
            <consortium name="The Broad Institute Genomics Platform"/>
            <consortium name="The Broad Institute Genome Sequencing Center for Infectious Disease"/>
            <person name="Wu L."/>
            <person name="Ma J."/>
        </authorList>
    </citation>
    <scope>NUCLEOTIDE SEQUENCE [LARGE SCALE GENOMIC DNA]</scope>
    <source>
        <strain evidence="7">CECT 7477</strain>
    </source>
</reference>
<feature type="transmembrane region" description="Helical" evidence="5">
    <location>
        <begin position="45"/>
        <end position="69"/>
    </location>
</feature>
<keyword evidence="7" id="KW-1185">Reference proteome</keyword>
<protein>
    <submittedName>
        <fullName evidence="6">DoxX family protein</fullName>
    </submittedName>
</protein>
<dbReference type="Pfam" id="PF13564">
    <property type="entry name" value="DoxX_2"/>
    <property type="match status" value="1"/>
</dbReference>
<evidence type="ECO:0000256" key="4">
    <source>
        <dbReference type="ARBA" id="ARBA00023136"/>
    </source>
</evidence>
<feature type="transmembrane region" description="Helical" evidence="5">
    <location>
        <begin position="75"/>
        <end position="92"/>
    </location>
</feature>
<evidence type="ECO:0000256" key="2">
    <source>
        <dbReference type="ARBA" id="ARBA00022692"/>
    </source>
</evidence>
<evidence type="ECO:0000256" key="1">
    <source>
        <dbReference type="ARBA" id="ARBA00004141"/>
    </source>
</evidence>
<evidence type="ECO:0000313" key="6">
    <source>
        <dbReference type="EMBL" id="MFC4097267.1"/>
    </source>
</evidence>
<proteinExistence type="predicted"/>
<name>A0ABV8JW89_9FLAO</name>
<gene>
    <name evidence="6" type="ORF">ACFOUT_15355</name>
</gene>
<feature type="transmembrane region" description="Helical" evidence="5">
    <location>
        <begin position="6"/>
        <end position="24"/>
    </location>
</feature>
<sequence>MEYLFMVIKAFIFISIVNVWIFRFNKPTPYRGGAASSMKEEFANYGLSVPILYMVGGLKLLAATLIFISIWIPHLLLYGAAPMAILMLGAIAMHIKIKDDFKKSIPAITFLILSIILILNQ</sequence>
<keyword evidence="2 5" id="KW-0812">Transmembrane</keyword>
<dbReference type="EMBL" id="JBHSAW010000010">
    <property type="protein sequence ID" value="MFC4097267.1"/>
    <property type="molecule type" value="Genomic_DNA"/>
</dbReference>
<feature type="transmembrane region" description="Helical" evidence="5">
    <location>
        <begin position="104"/>
        <end position="120"/>
    </location>
</feature>
<dbReference type="Proteomes" id="UP001595814">
    <property type="component" value="Unassembled WGS sequence"/>
</dbReference>
<dbReference type="InterPro" id="IPR032808">
    <property type="entry name" value="DoxX"/>
</dbReference>
<keyword evidence="3 5" id="KW-1133">Transmembrane helix</keyword>
<evidence type="ECO:0000313" key="7">
    <source>
        <dbReference type="Proteomes" id="UP001595814"/>
    </source>
</evidence>
<accession>A0ABV8JW89</accession>
<organism evidence="6 7">
    <name type="scientific">Euzebyella saccharophila</name>
    <dbReference type="NCBI Taxonomy" id="679664"/>
    <lineage>
        <taxon>Bacteria</taxon>
        <taxon>Pseudomonadati</taxon>
        <taxon>Bacteroidota</taxon>
        <taxon>Flavobacteriia</taxon>
        <taxon>Flavobacteriales</taxon>
        <taxon>Flavobacteriaceae</taxon>
        <taxon>Euzebyella</taxon>
    </lineage>
</organism>
<comment type="subcellular location">
    <subcellularLocation>
        <location evidence="1">Membrane</location>
        <topology evidence="1">Multi-pass membrane protein</topology>
    </subcellularLocation>
</comment>